<dbReference type="CDD" id="cd05476">
    <property type="entry name" value="pepsin_A_like_plant"/>
    <property type="match status" value="1"/>
</dbReference>
<dbReference type="GO" id="GO:0004190">
    <property type="term" value="F:aspartic-type endopeptidase activity"/>
    <property type="evidence" value="ECO:0007669"/>
    <property type="project" value="UniProtKB-KW"/>
</dbReference>
<keyword evidence="2" id="KW-0645">Protease</keyword>
<dbReference type="EMBL" id="KZ305044">
    <property type="protein sequence ID" value="PIA38845.1"/>
    <property type="molecule type" value="Genomic_DNA"/>
</dbReference>
<dbReference type="Proteomes" id="UP000230069">
    <property type="component" value="Unassembled WGS sequence"/>
</dbReference>
<feature type="domain" description="Peptidase A1" evidence="7">
    <location>
        <begin position="87"/>
        <end position="431"/>
    </location>
</feature>
<dbReference type="PANTHER" id="PTHR47967:SF125">
    <property type="entry name" value="PEPTIDASE A1 DOMAIN-CONTAINING PROTEIN"/>
    <property type="match status" value="1"/>
</dbReference>
<keyword evidence="6" id="KW-0732">Signal</keyword>
<evidence type="ECO:0000313" key="9">
    <source>
        <dbReference type="Proteomes" id="UP000230069"/>
    </source>
</evidence>
<evidence type="ECO:0000256" key="1">
    <source>
        <dbReference type="ARBA" id="ARBA00007447"/>
    </source>
</evidence>
<dbReference type="InterPro" id="IPR021109">
    <property type="entry name" value="Peptidase_aspartic_dom_sf"/>
</dbReference>
<name>A0A2G5D5R6_AQUCA</name>
<keyword evidence="3" id="KW-0064">Aspartyl protease</keyword>
<proteinExistence type="inferred from homology"/>
<dbReference type="PANTHER" id="PTHR47967">
    <property type="entry name" value="OS07G0603500 PROTEIN-RELATED"/>
    <property type="match status" value="1"/>
</dbReference>
<dbReference type="InterPro" id="IPR032799">
    <property type="entry name" value="TAXi_C"/>
</dbReference>
<dbReference type="STRING" id="218851.A0A2G5D5R6"/>
<dbReference type="InterPro" id="IPR051708">
    <property type="entry name" value="Plant_Aspart_Prot_A1"/>
</dbReference>
<accession>A0A2G5D5R6</accession>
<evidence type="ECO:0000259" key="7">
    <source>
        <dbReference type="PROSITE" id="PS51767"/>
    </source>
</evidence>
<dbReference type="OrthoDB" id="1072226at2759"/>
<evidence type="ECO:0000256" key="4">
    <source>
        <dbReference type="ARBA" id="ARBA00022801"/>
    </source>
</evidence>
<evidence type="ECO:0000256" key="5">
    <source>
        <dbReference type="ARBA" id="ARBA00023180"/>
    </source>
</evidence>
<organism evidence="8 9">
    <name type="scientific">Aquilegia coerulea</name>
    <name type="common">Rocky mountain columbine</name>
    <dbReference type="NCBI Taxonomy" id="218851"/>
    <lineage>
        <taxon>Eukaryota</taxon>
        <taxon>Viridiplantae</taxon>
        <taxon>Streptophyta</taxon>
        <taxon>Embryophyta</taxon>
        <taxon>Tracheophyta</taxon>
        <taxon>Spermatophyta</taxon>
        <taxon>Magnoliopsida</taxon>
        <taxon>Ranunculales</taxon>
        <taxon>Ranunculaceae</taxon>
        <taxon>Thalictroideae</taxon>
        <taxon>Aquilegia</taxon>
    </lineage>
</organism>
<dbReference type="Pfam" id="PF14541">
    <property type="entry name" value="TAXi_C"/>
    <property type="match status" value="1"/>
</dbReference>
<dbReference type="InterPro" id="IPR032861">
    <property type="entry name" value="TAXi_N"/>
</dbReference>
<dbReference type="InterPro" id="IPR034161">
    <property type="entry name" value="Pepsin-like_plant"/>
</dbReference>
<protein>
    <recommendedName>
        <fullName evidence="7">Peptidase A1 domain-containing protein</fullName>
    </recommendedName>
</protein>
<reference evidence="8 9" key="1">
    <citation type="submission" date="2017-09" db="EMBL/GenBank/DDBJ databases">
        <title>WGS assembly of Aquilegia coerulea Goldsmith.</title>
        <authorList>
            <person name="Hodges S."/>
            <person name="Kramer E."/>
            <person name="Nordborg M."/>
            <person name="Tomkins J."/>
            <person name="Borevitz J."/>
            <person name="Derieg N."/>
            <person name="Yan J."/>
            <person name="Mihaltcheva S."/>
            <person name="Hayes R.D."/>
            <person name="Rokhsar D."/>
        </authorList>
    </citation>
    <scope>NUCLEOTIDE SEQUENCE [LARGE SCALE GENOMIC DNA]</scope>
    <source>
        <strain evidence="9">cv. Goldsmith</strain>
    </source>
</reference>
<dbReference type="GO" id="GO:0005576">
    <property type="term" value="C:extracellular region"/>
    <property type="evidence" value="ECO:0007669"/>
    <property type="project" value="TreeGrafter"/>
</dbReference>
<evidence type="ECO:0000256" key="6">
    <source>
        <dbReference type="SAM" id="SignalP"/>
    </source>
</evidence>
<comment type="similarity">
    <text evidence="1">Belongs to the peptidase A1 family.</text>
</comment>
<sequence>MAPSMHILVLFFLFHLVCATQGFSMKLIPMDSPESPLYEKNLTQEERFQKLIDLTVSRAHWIGSSRTKIEKDMAATFGLAQLLSGYYMVSLIIGTPGVQFFLLLDTGSHLTWVQAQDCERCFEIEGSSFNYEQSSSFTYLSCDDLMCRSCGDVDDDICEYEEQNYGEDKHSKTVGLLAKDEMTFISDTLGEEKVKVIFGLGLKNKMAFGGEDNRMVGIFGLGPGPYSFISQLPLSSRRFSYCLPWNAIGEESSRLIKFGNSVFENVQNDAVVQTTPLIIDRLYLLNCTGISVNGKNIGISKDVFRSSDFVIDSGAPLTTLVPNIYNQLTKVLRDYFKWLKVRRVPHKQQLCYSYKPGEFYSFPNITFHFQGAAHFRLTKTSAFQIEEDTFCLAIQSGGFGGEENSINMFGAYSQTSHCVIYDIQMKQLSFYLSS</sequence>
<keyword evidence="9" id="KW-1185">Reference proteome</keyword>
<dbReference type="SUPFAM" id="SSF50630">
    <property type="entry name" value="Acid proteases"/>
    <property type="match status" value="1"/>
</dbReference>
<keyword evidence="5" id="KW-0325">Glycoprotein</keyword>
<dbReference type="InterPro" id="IPR033121">
    <property type="entry name" value="PEPTIDASE_A1"/>
</dbReference>
<dbReference type="InParanoid" id="A0A2G5D5R6"/>
<feature type="chain" id="PRO_5013922339" description="Peptidase A1 domain-containing protein" evidence="6">
    <location>
        <begin position="20"/>
        <end position="434"/>
    </location>
</feature>
<evidence type="ECO:0000256" key="2">
    <source>
        <dbReference type="ARBA" id="ARBA00022670"/>
    </source>
</evidence>
<dbReference type="GO" id="GO:0006508">
    <property type="term" value="P:proteolysis"/>
    <property type="evidence" value="ECO:0007669"/>
    <property type="project" value="UniProtKB-KW"/>
</dbReference>
<feature type="signal peptide" evidence="6">
    <location>
        <begin position="1"/>
        <end position="19"/>
    </location>
</feature>
<gene>
    <name evidence="8" type="ORF">AQUCO_02700206v1</name>
</gene>
<dbReference type="Pfam" id="PF14543">
    <property type="entry name" value="TAXi_N"/>
    <property type="match status" value="1"/>
</dbReference>
<evidence type="ECO:0000256" key="3">
    <source>
        <dbReference type="ARBA" id="ARBA00022750"/>
    </source>
</evidence>
<dbReference type="AlphaFoldDB" id="A0A2G5D5R6"/>
<evidence type="ECO:0000313" key="8">
    <source>
        <dbReference type="EMBL" id="PIA38845.1"/>
    </source>
</evidence>
<dbReference type="PROSITE" id="PS51767">
    <property type="entry name" value="PEPTIDASE_A1"/>
    <property type="match status" value="1"/>
</dbReference>
<dbReference type="Gene3D" id="2.40.70.10">
    <property type="entry name" value="Acid Proteases"/>
    <property type="match status" value="2"/>
</dbReference>
<keyword evidence="4" id="KW-0378">Hydrolase</keyword>